<dbReference type="SUPFAM" id="SSF56935">
    <property type="entry name" value="Porins"/>
    <property type="match status" value="1"/>
</dbReference>
<evidence type="ECO:0000313" key="16">
    <source>
        <dbReference type="Proteomes" id="UP001500021"/>
    </source>
</evidence>
<evidence type="ECO:0000256" key="1">
    <source>
        <dbReference type="ARBA" id="ARBA00004571"/>
    </source>
</evidence>
<evidence type="ECO:0000256" key="10">
    <source>
        <dbReference type="PROSITE-ProRule" id="PRU01360"/>
    </source>
</evidence>
<keyword evidence="2 10" id="KW-0813">Transport</keyword>
<feature type="domain" description="TonB-dependent receptor plug" evidence="14">
    <location>
        <begin position="63"/>
        <end position="167"/>
    </location>
</feature>
<dbReference type="Pfam" id="PF00593">
    <property type="entry name" value="TonB_dep_Rec_b-barrel"/>
    <property type="match status" value="1"/>
</dbReference>
<keyword evidence="3 10" id="KW-1134">Transmembrane beta strand</keyword>
<comment type="caution">
    <text evidence="15">The sequence shown here is derived from an EMBL/GenBank/DDBJ whole genome shotgun (WGS) entry which is preliminary data.</text>
</comment>
<evidence type="ECO:0000256" key="6">
    <source>
        <dbReference type="ARBA" id="ARBA00023065"/>
    </source>
</evidence>
<dbReference type="Pfam" id="PF07715">
    <property type="entry name" value="Plug"/>
    <property type="match status" value="1"/>
</dbReference>
<feature type="domain" description="TonB-dependent receptor-like beta-barrel" evidence="13">
    <location>
        <begin position="217"/>
        <end position="588"/>
    </location>
</feature>
<evidence type="ECO:0000256" key="2">
    <source>
        <dbReference type="ARBA" id="ARBA00022448"/>
    </source>
</evidence>
<dbReference type="Proteomes" id="UP001500021">
    <property type="component" value="Unassembled WGS sequence"/>
</dbReference>
<dbReference type="Gene3D" id="2.170.130.10">
    <property type="entry name" value="TonB-dependent receptor, plug domain"/>
    <property type="match status" value="1"/>
</dbReference>
<evidence type="ECO:0000256" key="7">
    <source>
        <dbReference type="ARBA" id="ARBA00023077"/>
    </source>
</evidence>
<dbReference type="RefSeq" id="WP_343817112.1">
    <property type="nucleotide sequence ID" value="NZ_BAAAFA010000005.1"/>
</dbReference>
<organism evidence="15 16">
    <name type="scientific">Colwellia asteriadis</name>
    <dbReference type="NCBI Taxonomy" id="517723"/>
    <lineage>
        <taxon>Bacteria</taxon>
        <taxon>Pseudomonadati</taxon>
        <taxon>Pseudomonadota</taxon>
        <taxon>Gammaproteobacteria</taxon>
        <taxon>Alteromonadales</taxon>
        <taxon>Colwelliaceae</taxon>
        <taxon>Colwellia</taxon>
    </lineage>
</organism>
<dbReference type="CDD" id="cd01347">
    <property type="entry name" value="ligand_gated_channel"/>
    <property type="match status" value="1"/>
</dbReference>
<dbReference type="PROSITE" id="PS52016">
    <property type="entry name" value="TONB_DEPENDENT_REC_3"/>
    <property type="match status" value="1"/>
</dbReference>
<accession>A0ABN1L6W4</accession>
<evidence type="ECO:0000256" key="9">
    <source>
        <dbReference type="ARBA" id="ARBA00023237"/>
    </source>
</evidence>
<dbReference type="Gene3D" id="2.40.170.20">
    <property type="entry name" value="TonB-dependent receptor, beta-barrel domain"/>
    <property type="match status" value="1"/>
</dbReference>
<evidence type="ECO:0000256" key="8">
    <source>
        <dbReference type="ARBA" id="ARBA00023136"/>
    </source>
</evidence>
<reference evidence="15 16" key="1">
    <citation type="journal article" date="2019" name="Int. J. Syst. Evol. Microbiol.">
        <title>The Global Catalogue of Microorganisms (GCM) 10K type strain sequencing project: providing services to taxonomists for standard genome sequencing and annotation.</title>
        <authorList>
            <consortium name="The Broad Institute Genomics Platform"/>
            <consortium name="The Broad Institute Genome Sequencing Center for Infectious Disease"/>
            <person name="Wu L."/>
            <person name="Ma J."/>
        </authorList>
    </citation>
    <scope>NUCLEOTIDE SEQUENCE [LARGE SCALE GENOMIC DNA]</scope>
    <source>
        <strain evidence="15 16">JCM 15608</strain>
    </source>
</reference>
<dbReference type="InterPro" id="IPR012910">
    <property type="entry name" value="Plug_dom"/>
</dbReference>
<comment type="subcellular location">
    <subcellularLocation>
        <location evidence="1 10">Cell outer membrane</location>
        <topology evidence="1 10">Multi-pass membrane protein</topology>
    </subcellularLocation>
</comment>
<evidence type="ECO:0000256" key="4">
    <source>
        <dbReference type="ARBA" id="ARBA00022692"/>
    </source>
</evidence>
<evidence type="ECO:0000313" key="15">
    <source>
        <dbReference type="EMBL" id="GAA0817147.1"/>
    </source>
</evidence>
<keyword evidence="7 11" id="KW-0798">TonB box</keyword>
<dbReference type="EMBL" id="BAAAFA010000005">
    <property type="protein sequence ID" value="GAA0817147.1"/>
    <property type="molecule type" value="Genomic_DNA"/>
</dbReference>
<dbReference type="InterPro" id="IPR039426">
    <property type="entry name" value="TonB-dep_rcpt-like"/>
</dbReference>
<evidence type="ECO:0000259" key="14">
    <source>
        <dbReference type="Pfam" id="PF07715"/>
    </source>
</evidence>
<evidence type="ECO:0000256" key="3">
    <source>
        <dbReference type="ARBA" id="ARBA00022452"/>
    </source>
</evidence>
<keyword evidence="5 12" id="KW-0732">Signal</keyword>
<feature type="chain" id="PRO_5047158940" evidence="12">
    <location>
        <begin position="33"/>
        <end position="615"/>
    </location>
</feature>
<proteinExistence type="inferred from homology"/>
<dbReference type="InterPro" id="IPR037066">
    <property type="entry name" value="Plug_dom_sf"/>
</dbReference>
<evidence type="ECO:0000256" key="12">
    <source>
        <dbReference type="SAM" id="SignalP"/>
    </source>
</evidence>
<keyword evidence="16" id="KW-1185">Reference proteome</keyword>
<keyword evidence="8 10" id="KW-0472">Membrane</keyword>
<evidence type="ECO:0000259" key="13">
    <source>
        <dbReference type="Pfam" id="PF00593"/>
    </source>
</evidence>
<sequence>MNNKHKNTPTKSFLSLAITAAVSSTFMVSAYANENNAVTNDVLEENIEVITVTATRSALNINDALTSQIVIDRQAIERINPVSVIDLLSTVPSIDIASNGGKGQSASVFMRGTSSDHTLVLIDGVRISSATSGGTNLNTLSPALIERIEIVQGPRAALWGSDAIGGVIQIFTRKLDGGDFFAGASIGSDNYRKYQAGVGIAHGDGQTSITVNHEESDGFDVQDNTETDDDGYEFTSIAVRGQQNVNTNLTLDWLFTADQGETEYDGGYQNQSDVNNYAWLVRANYETNIGNVINNTVAMVGQNEDAADSLKDGVLKGSFETRRNQFSLVNHSQFSEDVQLNVGIDHYQDDVSGSETSYEQTKRDTTGMFAHGLLTNNNFSYEATLRYDDVEEVDSEVSYNLGAGYNFSTNSRVVLNYGTGFKAPTFNDLYYPYSGNPELRSEYSDSIELFFETTLATVDTSIHFYHTDVDDLIAWTSAGPENFEEVEISGAEFVASYLGFGGNHDFNASYTDAEDQKTHKQLIRRAKNKASYKFSTSIANADIYAEYQYVGKRTDRGDVKLDAYQVVNLGFNYAIMPELKLNARVTNLFDEEYQTANGYNTQEQAFYLGVTYQNF</sequence>
<dbReference type="InterPro" id="IPR000531">
    <property type="entry name" value="Beta-barrel_TonB"/>
</dbReference>
<protein>
    <submittedName>
        <fullName evidence="15">TonB-dependent vitamin B12 receptor</fullName>
    </submittedName>
</protein>
<feature type="signal peptide" evidence="12">
    <location>
        <begin position="1"/>
        <end position="32"/>
    </location>
</feature>
<dbReference type="InterPro" id="IPR036942">
    <property type="entry name" value="Beta-barrel_TonB_sf"/>
</dbReference>
<dbReference type="PANTHER" id="PTHR30069:SF53">
    <property type="entry name" value="COLICIN I RECEPTOR-RELATED"/>
    <property type="match status" value="1"/>
</dbReference>
<gene>
    <name evidence="15" type="primary">btuB</name>
    <name evidence="15" type="ORF">GCM10009111_17990</name>
</gene>
<evidence type="ECO:0000256" key="5">
    <source>
        <dbReference type="ARBA" id="ARBA00022729"/>
    </source>
</evidence>
<comment type="similarity">
    <text evidence="10 11">Belongs to the TonB-dependent receptor family.</text>
</comment>
<name>A0ABN1L6W4_9GAMM</name>
<keyword evidence="6" id="KW-0406">Ion transport</keyword>
<keyword evidence="9 10" id="KW-0998">Cell outer membrane</keyword>
<dbReference type="PANTHER" id="PTHR30069">
    <property type="entry name" value="TONB-DEPENDENT OUTER MEMBRANE RECEPTOR"/>
    <property type="match status" value="1"/>
</dbReference>
<keyword evidence="4 10" id="KW-0812">Transmembrane</keyword>
<keyword evidence="15" id="KW-0675">Receptor</keyword>
<evidence type="ECO:0000256" key="11">
    <source>
        <dbReference type="RuleBase" id="RU003357"/>
    </source>
</evidence>